<comment type="caution">
    <text evidence="2">The sequence shown here is derived from an EMBL/GenBank/DDBJ whole genome shotgun (WGS) entry which is preliminary data.</text>
</comment>
<name>A0ABV9C321_9GAMM</name>
<reference evidence="3" key="1">
    <citation type="journal article" date="2019" name="Int. J. Syst. Evol. Microbiol.">
        <title>The Global Catalogue of Microorganisms (GCM) 10K type strain sequencing project: providing services to taxonomists for standard genome sequencing and annotation.</title>
        <authorList>
            <consortium name="The Broad Institute Genomics Platform"/>
            <consortium name="The Broad Institute Genome Sequencing Center for Infectious Disease"/>
            <person name="Wu L."/>
            <person name="Ma J."/>
        </authorList>
    </citation>
    <scope>NUCLEOTIDE SEQUENCE [LARGE SCALE GENOMIC DNA]</scope>
    <source>
        <strain evidence="3">CCM 4481</strain>
    </source>
</reference>
<keyword evidence="3" id="KW-1185">Reference proteome</keyword>
<organism evidence="2 3">
    <name type="scientific">Dyella halodurans</name>
    <dbReference type="NCBI Taxonomy" id="1920171"/>
    <lineage>
        <taxon>Bacteria</taxon>
        <taxon>Pseudomonadati</taxon>
        <taxon>Pseudomonadota</taxon>
        <taxon>Gammaproteobacteria</taxon>
        <taxon>Lysobacterales</taxon>
        <taxon>Rhodanobacteraceae</taxon>
        <taxon>Dyella</taxon>
    </lineage>
</organism>
<evidence type="ECO:0000313" key="2">
    <source>
        <dbReference type="EMBL" id="MFC4527272.1"/>
    </source>
</evidence>
<evidence type="ECO:0000256" key="1">
    <source>
        <dbReference type="SAM" id="Phobius"/>
    </source>
</evidence>
<keyword evidence="1" id="KW-0472">Membrane</keyword>
<feature type="transmembrane region" description="Helical" evidence="1">
    <location>
        <begin position="291"/>
        <end position="312"/>
    </location>
</feature>
<evidence type="ECO:0000313" key="3">
    <source>
        <dbReference type="Proteomes" id="UP001595961"/>
    </source>
</evidence>
<accession>A0ABV9C321</accession>
<proteinExistence type="predicted"/>
<gene>
    <name evidence="2" type="ORF">ACFO5W_11570</name>
</gene>
<keyword evidence="1" id="KW-0812">Transmembrane</keyword>
<dbReference type="RefSeq" id="WP_266149240.1">
    <property type="nucleotide sequence ID" value="NZ_CP064028.1"/>
</dbReference>
<keyword evidence="1" id="KW-1133">Transmembrane helix</keyword>
<sequence>MLKEVELLCSALDEFASSIRSSIPNDNPLSITYGWIAPALSRADLASIPSQLADALREKNPQEIDASLLARISMVPSELKQFQVNTLPMIANGNVQGAIAPLMATIFGLRTIIEPLVGWQKLDRTELPVELARRVRTANATLNNLMPSLDALKGHVELIDRARVTADEMPLAIEEVNELREQVRGNVEFAKKLADESLAKNVQVEQVVASLTEHEGRAAQIVSKCEEAYRITTTKGLAQSFSKKALEMQISLYVWVALLLVALGIGAGVGAHRFNVISEFLSKPNVNLQLLWVHLGLAVISVGAPIWFAWLATKQIAQRFKIAEDYAFKASVAMAYEGYRKEAISLDEKFQAELFASALKRLDEAPIRLVDQANHGSPWSELLASPAIGKALDAAPDLKDRIFGLANLAVERLAGGTKAGAKQVAESASTPTVE</sequence>
<dbReference type="Proteomes" id="UP001595961">
    <property type="component" value="Unassembled WGS sequence"/>
</dbReference>
<dbReference type="EMBL" id="JBHSGA010000017">
    <property type="protein sequence ID" value="MFC4527272.1"/>
    <property type="molecule type" value="Genomic_DNA"/>
</dbReference>
<protein>
    <submittedName>
        <fullName evidence="2">Uncharacterized protein</fullName>
    </submittedName>
</protein>
<feature type="transmembrane region" description="Helical" evidence="1">
    <location>
        <begin position="252"/>
        <end position="271"/>
    </location>
</feature>